<evidence type="ECO:0000313" key="3">
    <source>
        <dbReference type="Proteomes" id="UP000242930"/>
    </source>
</evidence>
<evidence type="ECO:0000313" key="2">
    <source>
        <dbReference type="EMBL" id="SEJ54039.1"/>
    </source>
</evidence>
<accession>A0A1H6ZKT8</accession>
<organism evidence="2 3">
    <name type="scientific">Pseudomonas linyingensis</name>
    <dbReference type="NCBI Taxonomy" id="915471"/>
    <lineage>
        <taxon>Bacteria</taxon>
        <taxon>Pseudomonadati</taxon>
        <taxon>Pseudomonadota</taxon>
        <taxon>Gammaproteobacteria</taxon>
        <taxon>Pseudomonadales</taxon>
        <taxon>Pseudomonadaceae</taxon>
        <taxon>Pseudomonas</taxon>
    </lineage>
</organism>
<feature type="domain" description="SnoaL-like" evidence="1">
    <location>
        <begin position="15"/>
        <end position="143"/>
    </location>
</feature>
<name>A0A1H6ZKT8_9PSED</name>
<protein>
    <submittedName>
        <fullName evidence="2">SnoaL-like domain-containing protein</fullName>
    </submittedName>
</protein>
<dbReference type="EMBL" id="FNZE01000010">
    <property type="protein sequence ID" value="SEJ54039.1"/>
    <property type="molecule type" value="Genomic_DNA"/>
</dbReference>
<dbReference type="RefSeq" id="WP_090311807.1">
    <property type="nucleotide sequence ID" value="NZ_FNZE01000010.1"/>
</dbReference>
<sequence length="170" mass="19234">MNDNKLASLEARLADAEARLAIMDLEAEYARSWDAGDADGWAAVFTNDGVFDMAGVGSQPRLVHTGTSELAAFCREIDAIYKGLHFMHLPRIKLAGDTAYSRVHFQWLGLFNPNSHYHGQRQAAGYYDVTYRRINGQWRMQHRMEKAITGQTTENFDVYVDTDFGPKNRA</sequence>
<dbReference type="STRING" id="915471.SAMN05216201_110141"/>
<evidence type="ECO:0000259" key="1">
    <source>
        <dbReference type="Pfam" id="PF13577"/>
    </source>
</evidence>
<reference evidence="3" key="1">
    <citation type="submission" date="2016-10" db="EMBL/GenBank/DDBJ databases">
        <authorList>
            <person name="Varghese N."/>
            <person name="Submissions S."/>
        </authorList>
    </citation>
    <scope>NUCLEOTIDE SEQUENCE [LARGE SCALE GENOMIC DNA]</scope>
    <source>
        <strain evidence="3">LMG 25967</strain>
    </source>
</reference>
<keyword evidence="3" id="KW-1185">Reference proteome</keyword>
<dbReference type="Pfam" id="PF13577">
    <property type="entry name" value="SnoaL_4"/>
    <property type="match status" value="1"/>
</dbReference>
<proteinExistence type="predicted"/>
<dbReference type="Proteomes" id="UP000242930">
    <property type="component" value="Unassembled WGS sequence"/>
</dbReference>
<dbReference type="AlphaFoldDB" id="A0A1H6ZKT8"/>
<dbReference type="InterPro" id="IPR032710">
    <property type="entry name" value="NTF2-like_dom_sf"/>
</dbReference>
<dbReference type="InterPro" id="IPR037401">
    <property type="entry name" value="SnoaL-like"/>
</dbReference>
<dbReference type="Gene3D" id="3.10.450.50">
    <property type="match status" value="1"/>
</dbReference>
<dbReference type="OrthoDB" id="9180262at2"/>
<dbReference type="SUPFAM" id="SSF54427">
    <property type="entry name" value="NTF2-like"/>
    <property type="match status" value="1"/>
</dbReference>
<gene>
    <name evidence="2" type="ORF">SAMN05216201_110141</name>
</gene>